<feature type="transmembrane region" description="Helical" evidence="1">
    <location>
        <begin position="104"/>
        <end position="123"/>
    </location>
</feature>
<dbReference type="EMBL" id="FCNX02000011">
    <property type="protein sequence ID" value="SAK83315.1"/>
    <property type="molecule type" value="Genomic_DNA"/>
</dbReference>
<keyword evidence="1" id="KW-1133">Transmembrane helix</keyword>
<keyword evidence="3" id="KW-1185">Reference proteome</keyword>
<name>A0A158CLT1_9BURK</name>
<dbReference type="STRING" id="1777138.AWB77_04270"/>
<reference evidence="2" key="1">
    <citation type="submission" date="2016-01" db="EMBL/GenBank/DDBJ databases">
        <authorList>
            <person name="Peeters C."/>
        </authorList>
    </citation>
    <scope>NUCLEOTIDE SEQUENCE</scope>
    <source>
        <strain evidence="2">LMG 29320</strain>
    </source>
</reference>
<dbReference type="AlphaFoldDB" id="A0A158CLT1"/>
<keyword evidence="1" id="KW-0472">Membrane</keyword>
<evidence type="ECO:0000313" key="3">
    <source>
        <dbReference type="Proteomes" id="UP000054903"/>
    </source>
</evidence>
<proteinExistence type="predicted"/>
<protein>
    <submittedName>
        <fullName evidence="2">Uncharacterized protein</fullName>
    </submittedName>
</protein>
<gene>
    <name evidence="2" type="ORF">AWB77_04270</name>
</gene>
<dbReference type="Proteomes" id="UP000054903">
    <property type="component" value="Unassembled WGS sequence"/>
</dbReference>
<evidence type="ECO:0000256" key="1">
    <source>
        <dbReference type="SAM" id="Phobius"/>
    </source>
</evidence>
<dbReference type="RefSeq" id="WP_208601540.1">
    <property type="nucleotide sequence ID" value="NZ_FCNX02000011.1"/>
</dbReference>
<sequence>MGGNVSTVREALMAELLQDADALVRRFEQADEVLSGKIERATTDAAAKAFLAAKLNFESVIEQNSNKLLEAGRVAAAQVGNQLNSGAVQLVAANAAFEHKARRLVMLLGVFALTAGIVGGFIGSKLAAGM</sequence>
<keyword evidence="1" id="KW-0812">Transmembrane</keyword>
<organism evidence="2 3">
    <name type="scientific">Caballeronia fortuita</name>
    <dbReference type="NCBI Taxonomy" id="1777138"/>
    <lineage>
        <taxon>Bacteria</taxon>
        <taxon>Pseudomonadati</taxon>
        <taxon>Pseudomonadota</taxon>
        <taxon>Betaproteobacteria</taxon>
        <taxon>Burkholderiales</taxon>
        <taxon>Burkholderiaceae</taxon>
        <taxon>Caballeronia</taxon>
    </lineage>
</organism>
<evidence type="ECO:0000313" key="2">
    <source>
        <dbReference type="EMBL" id="SAK83315.1"/>
    </source>
</evidence>
<comment type="caution">
    <text evidence="2">The sequence shown here is derived from an EMBL/GenBank/DDBJ whole genome shotgun (WGS) entry which is preliminary data.</text>
</comment>
<accession>A0A158CLT1</accession>